<evidence type="ECO:0000256" key="1">
    <source>
        <dbReference type="ARBA" id="ARBA00005532"/>
    </source>
</evidence>
<dbReference type="Proteomes" id="UP000326354">
    <property type="component" value="Chromosome"/>
</dbReference>
<dbReference type="KEGG" id="uam:UABAM_03906"/>
<proteinExistence type="inferred from homology"/>
<evidence type="ECO:0000259" key="6">
    <source>
        <dbReference type="Pfam" id="PF00889"/>
    </source>
</evidence>
<dbReference type="InterPro" id="IPR018101">
    <property type="entry name" value="Transl_elong_Ts_CS"/>
</dbReference>
<feature type="region of interest" description="Involved in Mg(2+) ion dislocation from EF-Tu" evidence="5">
    <location>
        <begin position="81"/>
        <end position="84"/>
    </location>
</feature>
<dbReference type="PANTHER" id="PTHR11741">
    <property type="entry name" value="ELONGATION FACTOR TS"/>
    <property type="match status" value="1"/>
</dbReference>
<dbReference type="EMBL" id="AP019860">
    <property type="protein sequence ID" value="BBM85536.1"/>
    <property type="molecule type" value="Genomic_DNA"/>
</dbReference>
<dbReference type="OrthoDB" id="9808348at2"/>
<name>A0A5S9F495_UABAM</name>
<evidence type="ECO:0000313" key="7">
    <source>
        <dbReference type="EMBL" id="BBM85536.1"/>
    </source>
</evidence>
<dbReference type="AlphaFoldDB" id="A0A5S9F495"/>
<dbReference type="PROSITE" id="PS01126">
    <property type="entry name" value="EF_TS_1"/>
    <property type="match status" value="1"/>
</dbReference>
<dbReference type="InterPro" id="IPR036402">
    <property type="entry name" value="EF-Ts_dimer_sf"/>
</dbReference>
<dbReference type="InterPro" id="IPR014039">
    <property type="entry name" value="Transl_elong_EFTs/EF1B_dimer"/>
</dbReference>
<dbReference type="RefSeq" id="WP_151969634.1">
    <property type="nucleotide sequence ID" value="NZ_AP019860.1"/>
</dbReference>
<dbReference type="GO" id="GO:0005737">
    <property type="term" value="C:cytoplasm"/>
    <property type="evidence" value="ECO:0007669"/>
    <property type="project" value="UniProtKB-SubCell"/>
</dbReference>
<dbReference type="Gene3D" id="1.10.8.10">
    <property type="entry name" value="DNA helicase RuvA subunit, C-terminal domain"/>
    <property type="match status" value="1"/>
</dbReference>
<dbReference type="Gene3D" id="1.10.286.20">
    <property type="match status" value="1"/>
</dbReference>
<dbReference type="HAMAP" id="MF_00050">
    <property type="entry name" value="EF_Ts"/>
    <property type="match status" value="1"/>
</dbReference>
<gene>
    <name evidence="5" type="primary">tsf</name>
    <name evidence="7" type="ORF">UABAM_03906</name>
</gene>
<evidence type="ECO:0000256" key="4">
    <source>
        <dbReference type="ARBA" id="ARBA00022917"/>
    </source>
</evidence>
<keyword evidence="4 5" id="KW-0648">Protein biosynthesis</keyword>
<dbReference type="PANTHER" id="PTHR11741:SF0">
    <property type="entry name" value="ELONGATION FACTOR TS, MITOCHONDRIAL"/>
    <property type="match status" value="1"/>
</dbReference>
<keyword evidence="3 5" id="KW-0251">Elongation factor</keyword>
<dbReference type="SUPFAM" id="SSF54713">
    <property type="entry name" value="Elongation factor Ts (EF-Ts), dimerisation domain"/>
    <property type="match status" value="1"/>
</dbReference>
<dbReference type="InterPro" id="IPR009060">
    <property type="entry name" value="UBA-like_sf"/>
</dbReference>
<evidence type="ECO:0000256" key="3">
    <source>
        <dbReference type="ARBA" id="ARBA00022768"/>
    </source>
</evidence>
<comment type="similarity">
    <text evidence="1 5">Belongs to the EF-Ts family.</text>
</comment>
<dbReference type="InterPro" id="IPR001816">
    <property type="entry name" value="Transl_elong_EFTs/EF1B"/>
</dbReference>
<feature type="domain" description="Translation elongation factor EFTs/EF1B dimerisation" evidence="6">
    <location>
        <begin position="58"/>
        <end position="198"/>
    </location>
</feature>
<dbReference type="FunFam" id="1.10.8.10:FF:000001">
    <property type="entry name" value="Elongation factor Ts"/>
    <property type="match status" value="1"/>
</dbReference>
<organism evidence="7 8">
    <name type="scientific">Uabimicrobium amorphum</name>
    <dbReference type="NCBI Taxonomy" id="2596890"/>
    <lineage>
        <taxon>Bacteria</taxon>
        <taxon>Pseudomonadati</taxon>
        <taxon>Planctomycetota</taxon>
        <taxon>Candidatus Uabimicrobiia</taxon>
        <taxon>Candidatus Uabimicrobiales</taxon>
        <taxon>Candidatus Uabimicrobiaceae</taxon>
        <taxon>Candidatus Uabimicrobium</taxon>
    </lineage>
</organism>
<sequence length="199" mass="22372">MSVTASQVAQLRKMTDCGMRDCKKALDECGGDIDKAVEWLRKKGLSSAASKSNRSTNAGRVFSYIHSTGTVGVLLELACETDFVANTEQFQELGKNLCMHVCATSPAALKREDIPAELVEKEKEIMREQMKDSLEGKSEEMQEKIITGKMNRFYKENALMEQMYVKDDKKSIEDVIKEGIATLKENITLNRFQRFQIGA</sequence>
<evidence type="ECO:0000256" key="5">
    <source>
        <dbReference type="HAMAP-Rule" id="MF_00050"/>
    </source>
</evidence>
<dbReference type="FunFam" id="1.10.286.20:FF:000001">
    <property type="entry name" value="Elongation factor Ts"/>
    <property type="match status" value="1"/>
</dbReference>
<keyword evidence="8" id="KW-1185">Reference proteome</keyword>
<keyword evidence="5" id="KW-0963">Cytoplasm</keyword>
<dbReference type="Gene3D" id="3.30.479.20">
    <property type="entry name" value="Elongation factor Ts, dimerisation domain"/>
    <property type="match status" value="1"/>
</dbReference>
<dbReference type="CDD" id="cd14275">
    <property type="entry name" value="UBA_EF-Ts"/>
    <property type="match status" value="1"/>
</dbReference>
<reference evidence="7 8" key="1">
    <citation type="submission" date="2019-08" db="EMBL/GenBank/DDBJ databases">
        <title>Complete genome sequence of Candidatus Uab amorphum.</title>
        <authorList>
            <person name="Shiratori T."/>
            <person name="Suzuki S."/>
            <person name="Kakizawa Y."/>
            <person name="Ishida K."/>
        </authorList>
    </citation>
    <scope>NUCLEOTIDE SEQUENCE [LARGE SCALE GENOMIC DNA]</scope>
    <source>
        <strain evidence="7 8">SRT547</strain>
    </source>
</reference>
<dbReference type="SUPFAM" id="SSF46934">
    <property type="entry name" value="UBA-like"/>
    <property type="match status" value="1"/>
</dbReference>
<dbReference type="Pfam" id="PF00889">
    <property type="entry name" value="EF_TS"/>
    <property type="match status" value="1"/>
</dbReference>
<accession>A0A5S9F495</accession>
<protein>
    <recommendedName>
        <fullName evidence="2 5">Elongation factor Ts</fullName>
        <shortName evidence="5">EF-Ts</shortName>
    </recommendedName>
</protein>
<evidence type="ECO:0000256" key="2">
    <source>
        <dbReference type="ARBA" id="ARBA00016956"/>
    </source>
</evidence>
<comment type="function">
    <text evidence="5">Associates with the EF-Tu.GDP complex and induces the exchange of GDP to GTP. It remains bound to the aminoacyl-tRNA.EF-Tu.GTP complex up to the GTP hydrolysis stage on the ribosome.</text>
</comment>
<comment type="subcellular location">
    <subcellularLocation>
        <location evidence="5">Cytoplasm</location>
    </subcellularLocation>
</comment>
<dbReference type="GO" id="GO:0003746">
    <property type="term" value="F:translation elongation factor activity"/>
    <property type="evidence" value="ECO:0007669"/>
    <property type="project" value="UniProtKB-UniRule"/>
</dbReference>
<evidence type="ECO:0000313" key="8">
    <source>
        <dbReference type="Proteomes" id="UP000326354"/>
    </source>
</evidence>